<evidence type="ECO:0000313" key="2">
    <source>
        <dbReference type="EMBL" id="SON87547.1"/>
    </source>
</evidence>
<evidence type="ECO:0008006" key="4">
    <source>
        <dbReference type="Google" id="ProtNLM"/>
    </source>
</evidence>
<evidence type="ECO:0000313" key="3">
    <source>
        <dbReference type="Proteomes" id="UP000234166"/>
    </source>
</evidence>
<reference evidence="2 3" key="1">
    <citation type="submission" date="2017-10" db="EMBL/GenBank/DDBJ databases">
        <authorList>
            <person name="Regsiter A."/>
            <person name="William W."/>
        </authorList>
    </citation>
    <scope>NUCLEOTIDE SEQUENCE [LARGE SCALE GENOMIC DNA]</scope>
    <source>
        <strain evidence="2 3">CFBP7430</strain>
    </source>
</reference>
<keyword evidence="1" id="KW-0472">Membrane</keyword>
<name>A0AB38DZ82_XANCH</name>
<comment type="caution">
    <text evidence="2">The sequence shown here is derived from an EMBL/GenBank/DDBJ whole genome shotgun (WGS) entry which is preliminary data.</text>
</comment>
<dbReference type="RefSeq" id="WP_011346760.1">
    <property type="nucleotide sequence ID" value="NZ_CP012048.1"/>
</dbReference>
<accession>A0AB38DZ82</accession>
<dbReference type="AlphaFoldDB" id="A0AB38DZ82"/>
<feature type="transmembrane region" description="Helical" evidence="1">
    <location>
        <begin position="101"/>
        <end position="126"/>
    </location>
</feature>
<gene>
    <name evidence="2" type="ORF">XAP7430_320052</name>
</gene>
<evidence type="ECO:0000256" key="1">
    <source>
        <dbReference type="SAM" id="Phobius"/>
    </source>
</evidence>
<dbReference type="Proteomes" id="UP000234166">
    <property type="component" value="Unassembled WGS sequence"/>
</dbReference>
<keyword evidence="1" id="KW-1133">Transmembrane helix</keyword>
<dbReference type="EMBL" id="OCYS01000086">
    <property type="protein sequence ID" value="SON87547.1"/>
    <property type="molecule type" value="Genomic_DNA"/>
</dbReference>
<sequence>MSSEQELPALLTSLQNTLKLQSALMAKFEQREVRMQASFDQRMQALQGEVAQVHRRVDGIVGGASSQIAKEAKDAVAPVAAQYDRDVSATSAQLQKANKTVWMWFAAAGAILLLVLLVGWTVLGYYRRELAAVKDELGRYENAIPVLQAYYASDAAICGGRVCVNVDPNGQRAGDKRQYRQAKPRSQK</sequence>
<organism evidence="2 3">
    <name type="scientific">Xanthomonas campestris pv. phaseoli</name>
    <dbReference type="NCBI Taxonomy" id="317013"/>
    <lineage>
        <taxon>Bacteria</taxon>
        <taxon>Pseudomonadati</taxon>
        <taxon>Pseudomonadota</taxon>
        <taxon>Gammaproteobacteria</taxon>
        <taxon>Lysobacterales</taxon>
        <taxon>Lysobacteraceae</taxon>
        <taxon>Xanthomonas</taxon>
    </lineage>
</organism>
<keyword evidence="1" id="KW-0812">Transmembrane</keyword>
<protein>
    <recommendedName>
        <fullName evidence="4">Relaxation protein</fullName>
    </recommendedName>
</protein>
<proteinExistence type="predicted"/>